<accession>A0A0F9BP44</accession>
<protein>
    <recommendedName>
        <fullName evidence="1">Secretion system C-terminal sorting domain-containing protein</fullName>
    </recommendedName>
</protein>
<proteinExistence type="predicted"/>
<gene>
    <name evidence="2" type="ORF">LCGC14_2766270</name>
</gene>
<organism evidence="2">
    <name type="scientific">marine sediment metagenome</name>
    <dbReference type="NCBI Taxonomy" id="412755"/>
    <lineage>
        <taxon>unclassified sequences</taxon>
        <taxon>metagenomes</taxon>
        <taxon>ecological metagenomes</taxon>
    </lineage>
</organism>
<evidence type="ECO:0000313" key="2">
    <source>
        <dbReference type="EMBL" id="KKK86136.1"/>
    </source>
</evidence>
<feature type="domain" description="Secretion system C-terminal sorting" evidence="1">
    <location>
        <begin position="306"/>
        <end position="360"/>
    </location>
</feature>
<dbReference type="EMBL" id="LAZR01050987">
    <property type="protein sequence ID" value="KKK86136.1"/>
    <property type="molecule type" value="Genomic_DNA"/>
</dbReference>
<comment type="caution">
    <text evidence="2">The sequence shown here is derived from an EMBL/GenBank/DDBJ whole genome shotgun (WGS) entry which is preliminary data.</text>
</comment>
<dbReference type="AlphaFoldDB" id="A0A0F9BP44"/>
<sequence length="360" mass="38275">MVVSADQVNTTKYVLEVAAGGLDNNAVLTAKDGSGLTIAHVGETGTIEGVTTGTTISDVLDMVNKPASAILNVIDADSNLVPLQILNPDTLKVATRVTGGIYFESIAQDQKTIITYELVLDISASDAWVSSNIFDIAQDNLVISLVPEGVSVQIFLANLIPSGNATIEVLTRDEKNRDSGYVVKDDILRVTSEDASVSVDYRIRFQGTPASTAAYVTSEVYTVNEVLLEISEVPQATQVDAFLANLKPVVGSVMKLVDASGNPKTEGSVVSGDQVVVTAEDGETKSSYSLDVMVSVRDLVIDRINVYPNPANDVLYLSGVPAGSTIHMTSITGRKVGAYKSDTELFELSIEDLAKGYYLL</sequence>
<evidence type="ECO:0000259" key="1">
    <source>
        <dbReference type="Pfam" id="PF18962"/>
    </source>
</evidence>
<feature type="non-terminal residue" evidence="2">
    <location>
        <position position="360"/>
    </location>
</feature>
<dbReference type="InterPro" id="IPR026444">
    <property type="entry name" value="Secre_tail"/>
</dbReference>
<name>A0A0F9BP44_9ZZZZ</name>
<dbReference type="Pfam" id="PF18962">
    <property type="entry name" value="Por_Secre_tail"/>
    <property type="match status" value="1"/>
</dbReference>
<reference evidence="2" key="1">
    <citation type="journal article" date="2015" name="Nature">
        <title>Complex archaea that bridge the gap between prokaryotes and eukaryotes.</title>
        <authorList>
            <person name="Spang A."/>
            <person name="Saw J.H."/>
            <person name="Jorgensen S.L."/>
            <person name="Zaremba-Niedzwiedzka K."/>
            <person name="Martijn J."/>
            <person name="Lind A.E."/>
            <person name="van Eijk R."/>
            <person name="Schleper C."/>
            <person name="Guy L."/>
            <person name="Ettema T.J."/>
        </authorList>
    </citation>
    <scope>NUCLEOTIDE SEQUENCE</scope>
</reference>